<proteinExistence type="predicted"/>
<reference evidence="1 2" key="1">
    <citation type="submission" date="2018-08" db="EMBL/GenBank/DDBJ databases">
        <authorList>
            <person name="Gonzaga-Molto A."/>
        </authorList>
    </citation>
    <scope>NUCLEOTIDE SEQUENCE [LARGE SCALE GENOMIC DNA]</scope>
    <source>
        <strain evidence="1">Acinetobacter calcoaceticus str. 2117</strain>
    </source>
</reference>
<dbReference type="Proteomes" id="UP000294355">
    <property type="component" value="Chromosome"/>
</dbReference>
<evidence type="ECO:0000313" key="1">
    <source>
        <dbReference type="EMBL" id="VAX44708.1"/>
    </source>
</evidence>
<organism evidence="1 2">
    <name type="scientific">Acinetobacter calcoaceticus</name>
    <dbReference type="NCBI Taxonomy" id="471"/>
    <lineage>
        <taxon>Bacteria</taxon>
        <taxon>Pseudomonadati</taxon>
        <taxon>Pseudomonadota</taxon>
        <taxon>Gammaproteobacteria</taxon>
        <taxon>Moraxellales</taxon>
        <taxon>Moraxellaceae</taxon>
        <taxon>Acinetobacter</taxon>
        <taxon>Acinetobacter calcoaceticus/baumannii complex</taxon>
    </lineage>
</organism>
<evidence type="ECO:0000313" key="2">
    <source>
        <dbReference type="Proteomes" id="UP000294355"/>
    </source>
</evidence>
<dbReference type="AlphaFoldDB" id="A0A446ZJQ4"/>
<protein>
    <submittedName>
        <fullName evidence="1">Uncharacterized protein</fullName>
    </submittedName>
</protein>
<accession>A0A446ZJQ4</accession>
<gene>
    <name evidence="1" type="ORF">AC2117_01892</name>
</gene>
<dbReference type="EMBL" id="LS999521">
    <property type="protein sequence ID" value="VAX44708.1"/>
    <property type="molecule type" value="Genomic_DNA"/>
</dbReference>
<sequence length="43" mass="4848">MNKITLILLAALLFCILANYESFNLLKLHETASSEINKTLPKN</sequence>
<name>A0A446ZJQ4_ACICA</name>